<gene>
    <name evidence="2" type="ORF">PPENT_87.1.T0200357</name>
</gene>
<feature type="compositionally biased region" description="Basic and acidic residues" evidence="1">
    <location>
        <begin position="77"/>
        <end position="86"/>
    </location>
</feature>
<dbReference type="AlphaFoldDB" id="A0A8S1TBI9"/>
<dbReference type="OrthoDB" id="304985at2759"/>
<dbReference type="Proteomes" id="UP000689195">
    <property type="component" value="Unassembled WGS sequence"/>
</dbReference>
<proteinExistence type="predicted"/>
<name>A0A8S1TBI9_9CILI</name>
<reference evidence="2" key="1">
    <citation type="submission" date="2021-01" db="EMBL/GenBank/DDBJ databases">
        <authorList>
            <consortium name="Genoscope - CEA"/>
            <person name="William W."/>
        </authorList>
    </citation>
    <scope>NUCLEOTIDE SEQUENCE</scope>
</reference>
<sequence length="275" mass="32567">MNPQDHQNQYAQNQRQVQFFPPYINPLPWPCQYNHAYPYYPHQIMYYPRQMTPLVVPDLLQIQKQQQQKVVITISSDEEKVSKKPQEQAPKPVVEAPPQPKKQPKILDLDQLESQGRVYDYESSDSPQLPKRVSKSINFQKTMRQMHYESFQSPKQKKKTIKNRKEPTRIQPKLAKQVQIGRQRQLIEFPQSSVKTRLIRVYTKNEEKFQKLLNILLQNFPNANDEDVVRILNFTGKSYEKAINFVQENGFLVQYLIETYQNNVLSSEEESTNKK</sequence>
<evidence type="ECO:0000313" key="3">
    <source>
        <dbReference type="Proteomes" id="UP000689195"/>
    </source>
</evidence>
<feature type="region of interest" description="Disordered" evidence="1">
    <location>
        <begin position="77"/>
        <end position="103"/>
    </location>
</feature>
<protein>
    <recommendedName>
        <fullName evidence="4">CUE domain-containing protein</fullName>
    </recommendedName>
</protein>
<comment type="caution">
    <text evidence="2">The sequence shown here is derived from an EMBL/GenBank/DDBJ whole genome shotgun (WGS) entry which is preliminary data.</text>
</comment>
<accession>A0A8S1TBI9</accession>
<keyword evidence="3" id="KW-1185">Reference proteome</keyword>
<dbReference type="EMBL" id="CAJJDO010000020">
    <property type="protein sequence ID" value="CAD8150585.1"/>
    <property type="molecule type" value="Genomic_DNA"/>
</dbReference>
<evidence type="ECO:0000313" key="2">
    <source>
        <dbReference type="EMBL" id="CAD8150585.1"/>
    </source>
</evidence>
<organism evidence="2 3">
    <name type="scientific">Paramecium pentaurelia</name>
    <dbReference type="NCBI Taxonomy" id="43138"/>
    <lineage>
        <taxon>Eukaryota</taxon>
        <taxon>Sar</taxon>
        <taxon>Alveolata</taxon>
        <taxon>Ciliophora</taxon>
        <taxon>Intramacronucleata</taxon>
        <taxon>Oligohymenophorea</taxon>
        <taxon>Peniculida</taxon>
        <taxon>Parameciidae</taxon>
        <taxon>Paramecium</taxon>
    </lineage>
</organism>
<evidence type="ECO:0008006" key="4">
    <source>
        <dbReference type="Google" id="ProtNLM"/>
    </source>
</evidence>
<evidence type="ECO:0000256" key="1">
    <source>
        <dbReference type="SAM" id="MobiDB-lite"/>
    </source>
</evidence>